<evidence type="ECO:0000256" key="4">
    <source>
        <dbReference type="ARBA" id="ARBA00023136"/>
    </source>
</evidence>
<accession>A0A6J2TCR1</accession>
<evidence type="ECO:0000313" key="8">
    <source>
        <dbReference type="RefSeq" id="XP_030372913.1"/>
    </source>
</evidence>
<proteinExistence type="predicted"/>
<dbReference type="Proteomes" id="UP000504634">
    <property type="component" value="Unplaced"/>
</dbReference>
<dbReference type="PANTHER" id="PTHR22950">
    <property type="entry name" value="AMINO ACID TRANSPORTER"/>
    <property type="match status" value="1"/>
</dbReference>
<feature type="domain" description="Amino acid transporter transmembrane" evidence="6">
    <location>
        <begin position="27"/>
        <end position="236"/>
    </location>
</feature>
<comment type="subcellular location">
    <subcellularLocation>
        <location evidence="1">Membrane</location>
        <topology evidence="1">Multi-pass membrane protein</topology>
    </subcellularLocation>
</comment>
<protein>
    <submittedName>
        <fullName evidence="8">Glutamate transporter polyphemus-like isoform X1</fullName>
    </submittedName>
</protein>
<dbReference type="RefSeq" id="XP_030372913.1">
    <property type="nucleotide sequence ID" value="XM_030517053.1"/>
</dbReference>
<dbReference type="GO" id="GO:0005774">
    <property type="term" value="C:vacuolar membrane"/>
    <property type="evidence" value="ECO:0007669"/>
    <property type="project" value="TreeGrafter"/>
</dbReference>
<sequence length="265" mass="29772">MYTGLAAIFYFLFQDLPPITDRKLVADPWQLPLVFSIVLYAVTSVGVMLAIESNMEKPQSFLGCCGLLNCSTAFIIVINVIFGLIGYWRYGDKTRASISLNLPTNETISQYSKFATAMSTFLTYPLAGFVTIDIIMNHYILKDRKPKHPHMIEYTVRLLFVLLGTLNAMALPYLGPLVAVVGAFCVSIINLIFPAIIELCLRYNVSYGLLKWRLYKNFLMILAGSIILFSGTYSAIRIMVREYGTAFPRAPDNEYIEPNITTPAE</sequence>
<dbReference type="Pfam" id="PF01490">
    <property type="entry name" value="Aa_trans"/>
    <property type="match status" value="1"/>
</dbReference>
<evidence type="ECO:0000256" key="5">
    <source>
        <dbReference type="SAM" id="Phobius"/>
    </source>
</evidence>
<keyword evidence="2 5" id="KW-0812">Transmembrane</keyword>
<dbReference type="OrthoDB" id="1684102at2759"/>
<dbReference type="GO" id="GO:0015179">
    <property type="term" value="F:L-amino acid transmembrane transporter activity"/>
    <property type="evidence" value="ECO:0007669"/>
    <property type="project" value="TreeGrafter"/>
</dbReference>
<dbReference type="PANTHER" id="PTHR22950:SF340">
    <property type="entry name" value="AMINO ACID TRANSPORTER TRANSMEMBRANE DOMAIN-CONTAINING PROTEIN-RELATED"/>
    <property type="match status" value="1"/>
</dbReference>
<feature type="transmembrane region" description="Helical" evidence="5">
    <location>
        <begin position="121"/>
        <end position="140"/>
    </location>
</feature>
<evidence type="ECO:0000256" key="2">
    <source>
        <dbReference type="ARBA" id="ARBA00022692"/>
    </source>
</evidence>
<dbReference type="InterPro" id="IPR013057">
    <property type="entry name" value="AA_transpt_TM"/>
</dbReference>
<feature type="transmembrane region" description="Helical" evidence="5">
    <location>
        <begin position="61"/>
        <end position="88"/>
    </location>
</feature>
<feature type="transmembrane region" description="Helical" evidence="5">
    <location>
        <begin position="218"/>
        <end position="240"/>
    </location>
</feature>
<gene>
    <name evidence="8" type="primary">LOC115622928</name>
</gene>
<name>A0A6J2TCR1_DROLE</name>
<keyword evidence="3 5" id="KW-1133">Transmembrane helix</keyword>
<reference evidence="8" key="1">
    <citation type="submission" date="2025-08" db="UniProtKB">
        <authorList>
            <consortium name="RefSeq"/>
        </authorList>
    </citation>
    <scope>IDENTIFICATION</scope>
    <source>
        <strain evidence="8">11010-0011.00</strain>
        <tissue evidence="8">Whole body</tissue>
    </source>
</reference>
<evidence type="ECO:0000256" key="1">
    <source>
        <dbReference type="ARBA" id="ARBA00004141"/>
    </source>
</evidence>
<evidence type="ECO:0000259" key="6">
    <source>
        <dbReference type="Pfam" id="PF01490"/>
    </source>
</evidence>
<keyword evidence="7" id="KW-1185">Reference proteome</keyword>
<evidence type="ECO:0000313" key="7">
    <source>
        <dbReference type="Proteomes" id="UP000504634"/>
    </source>
</evidence>
<feature type="transmembrane region" description="Helical" evidence="5">
    <location>
        <begin position="177"/>
        <end position="197"/>
    </location>
</feature>
<keyword evidence="4 5" id="KW-0472">Membrane</keyword>
<feature type="transmembrane region" description="Helical" evidence="5">
    <location>
        <begin position="152"/>
        <end position="171"/>
    </location>
</feature>
<dbReference type="GeneID" id="115622928"/>
<organism evidence="7 8">
    <name type="scientific">Drosophila lebanonensis</name>
    <name type="common">Fruit fly</name>
    <name type="synonym">Scaptodrosophila lebanonensis</name>
    <dbReference type="NCBI Taxonomy" id="7225"/>
    <lineage>
        <taxon>Eukaryota</taxon>
        <taxon>Metazoa</taxon>
        <taxon>Ecdysozoa</taxon>
        <taxon>Arthropoda</taxon>
        <taxon>Hexapoda</taxon>
        <taxon>Insecta</taxon>
        <taxon>Pterygota</taxon>
        <taxon>Neoptera</taxon>
        <taxon>Endopterygota</taxon>
        <taxon>Diptera</taxon>
        <taxon>Brachycera</taxon>
        <taxon>Muscomorpha</taxon>
        <taxon>Ephydroidea</taxon>
        <taxon>Drosophilidae</taxon>
        <taxon>Scaptodrosophila</taxon>
    </lineage>
</organism>
<evidence type="ECO:0000256" key="3">
    <source>
        <dbReference type="ARBA" id="ARBA00022989"/>
    </source>
</evidence>
<feature type="transmembrane region" description="Helical" evidence="5">
    <location>
        <begin position="29"/>
        <end position="49"/>
    </location>
</feature>
<dbReference type="AlphaFoldDB" id="A0A6J2TCR1"/>